<keyword evidence="1" id="KW-0175">Coiled coil</keyword>
<name>A0A3N1L1A5_9PROT</name>
<feature type="domain" description="DUF7088" evidence="5">
    <location>
        <begin position="42"/>
        <end position="142"/>
    </location>
</feature>
<evidence type="ECO:0000256" key="3">
    <source>
        <dbReference type="SAM" id="Phobius"/>
    </source>
</evidence>
<dbReference type="Pfam" id="PF23357">
    <property type="entry name" value="DUF7088"/>
    <property type="match status" value="1"/>
</dbReference>
<evidence type="ECO:0000259" key="5">
    <source>
        <dbReference type="Pfam" id="PF23357"/>
    </source>
</evidence>
<sequence>MNAPFRRNHALYSLIALAAAAVLFVAVNILAQSWTQRLDLTQQQLYTLSPGSRSALRQIDEPITIRFYYSDRLGREVPAYATYATRVRELLDEYSSISGGKIRVEQLNPLPFSDEEDRAVAFGLQGVPITQGGEQVYFGLAATNSTDDEQVIAFLQPERERFLEYDLTKLVYNLANPKKKVVALITELPLEGDVMAMRMTGRPPQPWAIMEQLRAFFEMRQLGGEVAEIGDDVSVVMVVHPKTIPPQTQYAIDQFVLRGGRAIVFVDPNSEAERSRPNPMQRGPVEDASSNLDTLMKAWGVEMPKGKVLGDRFSARKVNAGGSSRIQAVDYVAWLTLRPANFDTADPVTADLNQINAATTGMLRKAEGGTTEIKPLIQSSQASMELDAAEFTQPVPDVLGLLNRFQPQNKREIIAARVQGPTKTAFPDGPPRKEAPKPASDSEEDKKKAEEEAAKIAADHAKAMEKHLAQSRQPVNLIVVADTDILDDRFWVNTQDFFGQRMQVPTANNADFVANAIENLTGSNDLIGLRSRGTSSRPFEQVQALQRDAEQQFRAKEKELQDKLKDVEKKLADIRNQGQGQGAQAILTTDQQRSIEQFRTEMVATRKELRDVQLALRKDIDRLQSIVQFVNIGLVPILVALVAVLIGLWRRSSRRRGRSRTATQRA</sequence>
<reference evidence="6 7" key="1">
    <citation type="submission" date="2018-11" db="EMBL/GenBank/DDBJ databases">
        <title>Genomic Encyclopedia of Type Strains, Phase IV (KMG-IV): sequencing the most valuable type-strain genomes for metagenomic binning, comparative biology and taxonomic classification.</title>
        <authorList>
            <person name="Goeker M."/>
        </authorList>
    </citation>
    <scope>NUCLEOTIDE SEQUENCE [LARGE SCALE GENOMIC DNA]</scope>
    <source>
        <strain evidence="6 7">DSM 5900</strain>
    </source>
</reference>
<evidence type="ECO:0000313" key="7">
    <source>
        <dbReference type="Proteomes" id="UP000278222"/>
    </source>
</evidence>
<proteinExistence type="predicted"/>
<feature type="transmembrane region" description="Helical" evidence="3">
    <location>
        <begin position="626"/>
        <end position="649"/>
    </location>
</feature>
<keyword evidence="7" id="KW-1185">Reference proteome</keyword>
<protein>
    <submittedName>
        <fullName evidence="6">ABC-type uncharacterized transport system involved in gliding motility auxiliary subunit</fullName>
    </submittedName>
</protein>
<feature type="domain" description="ABC-type uncharacterised transport system" evidence="4">
    <location>
        <begin position="179"/>
        <end position="516"/>
    </location>
</feature>
<dbReference type="Proteomes" id="UP000278222">
    <property type="component" value="Unassembled WGS sequence"/>
</dbReference>
<dbReference type="OrthoDB" id="9777219at2"/>
<feature type="region of interest" description="Disordered" evidence="2">
    <location>
        <begin position="417"/>
        <end position="452"/>
    </location>
</feature>
<evidence type="ECO:0000256" key="1">
    <source>
        <dbReference type="SAM" id="Coils"/>
    </source>
</evidence>
<accession>A0A3N1L1A5</accession>
<dbReference type="Pfam" id="PF09822">
    <property type="entry name" value="ABC_transp_aux"/>
    <property type="match status" value="1"/>
</dbReference>
<evidence type="ECO:0000313" key="6">
    <source>
        <dbReference type="EMBL" id="ROP84378.1"/>
    </source>
</evidence>
<comment type="caution">
    <text evidence="6">The sequence shown here is derived from an EMBL/GenBank/DDBJ whole genome shotgun (WGS) entry which is preliminary data.</text>
</comment>
<keyword evidence="3" id="KW-0472">Membrane</keyword>
<dbReference type="AlphaFoldDB" id="A0A3N1L1A5"/>
<dbReference type="InterPro" id="IPR055396">
    <property type="entry name" value="DUF7088"/>
</dbReference>
<feature type="coiled-coil region" evidence="1">
    <location>
        <begin position="539"/>
        <end position="615"/>
    </location>
</feature>
<dbReference type="InterPro" id="IPR019196">
    <property type="entry name" value="ABC_transp_unknown"/>
</dbReference>
<dbReference type="RefSeq" id="WP_123692264.1">
    <property type="nucleotide sequence ID" value="NZ_AP019700.1"/>
</dbReference>
<organism evidence="6 7">
    <name type="scientific">Stella humosa</name>
    <dbReference type="NCBI Taxonomy" id="94"/>
    <lineage>
        <taxon>Bacteria</taxon>
        <taxon>Pseudomonadati</taxon>
        <taxon>Pseudomonadota</taxon>
        <taxon>Alphaproteobacteria</taxon>
        <taxon>Rhodospirillales</taxon>
        <taxon>Stellaceae</taxon>
        <taxon>Stella</taxon>
    </lineage>
</organism>
<dbReference type="EMBL" id="RJKX01000015">
    <property type="protein sequence ID" value="ROP84378.1"/>
    <property type="molecule type" value="Genomic_DNA"/>
</dbReference>
<keyword evidence="3" id="KW-0812">Transmembrane</keyword>
<gene>
    <name evidence="6" type="ORF">EDC65_3729</name>
</gene>
<evidence type="ECO:0000256" key="2">
    <source>
        <dbReference type="SAM" id="MobiDB-lite"/>
    </source>
</evidence>
<keyword evidence="3" id="KW-1133">Transmembrane helix</keyword>
<evidence type="ECO:0000259" key="4">
    <source>
        <dbReference type="Pfam" id="PF09822"/>
    </source>
</evidence>